<name>A0A0N5DCC2_THECL</name>
<dbReference type="WBParaSite" id="TCLT_0001084201-mRNA-1">
    <property type="protein sequence ID" value="TCLT_0001084201-mRNA-1"/>
    <property type="gene ID" value="TCLT_0001084201"/>
</dbReference>
<evidence type="ECO:0000313" key="2">
    <source>
        <dbReference type="Proteomes" id="UP000276776"/>
    </source>
</evidence>
<protein>
    <submittedName>
        <fullName evidence="3">Secreted protein</fullName>
    </submittedName>
</protein>
<reference evidence="3" key="1">
    <citation type="submission" date="2017-02" db="UniProtKB">
        <authorList>
            <consortium name="WormBaseParasite"/>
        </authorList>
    </citation>
    <scope>IDENTIFICATION</scope>
</reference>
<keyword evidence="2" id="KW-1185">Reference proteome</keyword>
<sequence>MWVRTCVCTCVYVCVGADDERLAPMGTTNAALSLRRFTQTSFNYRVNSVLPPPIPSVPAPLTPISSSPHSSLSSNG</sequence>
<gene>
    <name evidence="1" type="ORF">TCLT_LOCUS10823</name>
</gene>
<evidence type="ECO:0000313" key="3">
    <source>
        <dbReference type="WBParaSite" id="TCLT_0001084201-mRNA-1"/>
    </source>
</evidence>
<evidence type="ECO:0000313" key="1">
    <source>
        <dbReference type="EMBL" id="VDN08541.1"/>
    </source>
</evidence>
<reference evidence="1 2" key="2">
    <citation type="submission" date="2018-11" db="EMBL/GenBank/DDBJ databases">
        <authorList>
            <consortium name="Pathogen Informatics"/>
        </authorList>
    </citation>
    <scope>NUCLEOTIDE SEQUENCE [LARGE SCALE GENOMIC DNA]</scope>
</reference>
<dbReference type="OrthoDB" id="5876590at2759"/>
<proteinExistence type="predicted"/>
<dbReference type="Proteomes" id="UP000276776">
    <property type="component" value="Unassembled WGS sequence"/>
</dbReference>
<dbReference type="AlphaFoldDB" id="A0A0N5DCC2"/>
<dbReference type="EMBL" id="UYYF01005406">
    <property type="protein sequence ID" value="VDN08541.1"/>
    <property type="molecule type" value="Genomic_DNA"/>
</dbReference>
<organism evidence="3">
    <name type="scientific">Thelazia callipaeda</name>
    <name type="common">Oriental eyeworm</name>
    <name type="synonym">Parasitic nematode</name>
    <dbReference type="NCBI Taxonomy" id="103827"/>
    <lineage>
        <taxon>Eukaryota</taxon>
        <taxon>Metazoa</taxon>
        <taxon>Ecdysozoa</taxon>
        <taxon>Nematoda</taxon>
        <taxon>Chromadorea</taxon>
        <taxon>Rhabditida</taxon>
        <taxon>Spirurina</taxon>
        <taxon>Spiruromorpha</taxon>
        <taxon>Thelazioidea</taxon>
        <taxon>Thelaziidae</taxon>
        <taxon>Thelazia</taxon>
    </lineage>
</organism>
<accession>A0A0N5DCC2</accession>